<sequence>MDKKQAQVLGDQEIYELSSEVKRYSLMDSGFKETNKGGFRLEHPLNGTSPYAARFFVKAVVSKDLDSLKLSITDKSGMHNINIFKLKDSEEEIKDYRYLMDFLKEKNVLAK</sequence>
<dbReference type="PATRIC" id="fig|1423788.3.peg.1767"/>
<dbReference type="InterPro" id="IPR014965">
    <property type="entry name" value="Amino_acid_metab_prot_put"/>
</dbReference>
<protein>
    <recommendedName>
        <fullName evidence="3">Cysteine desulfurase</fullName>
    </recommendedName>
</protein>
<dbReference type="SUPFAM" id="SSF160800">
    <property type="entry name" value="Lp2179-like"/>
    <property type="match status" value="1"/>
</dbReference>
<proteinExistence type="predicted"/>
<dbReference type="AlphaFoldDB" id="A0A0R1KHQ4"/>
<dbReference type="Pfam" id="PF08866">
    <property type="entry name" value="DUF1831"/>
    <property type="match status" value="1"/>
</dbReference>
<dbReference type="OrthoDB" id="2166222at2"/>
<evidence type="ECO:0000313" key="2">
    <source>
        <dbReference type="Proteomes" id="UP000051515"/>
    </source>
</evidence>
<accession>A0A0R1KHQ4</accession>
<comment type="caution">
    <text evidence="1">The sequence shown here is derived from an EMBL/GenBank/DDBJ whole genome shotgun (WGS) entry which is preliminary data.</text>
</comment>
<gene>
    <name evidence="1" type="ORF">FC78_GL001712</name>
</gene>
<dbReference type="RefSeq" id="WP_054643633.1">
    <property type="nucleotide sequence ID" value="NZ_AZDY01000037.1"/>
</dbReference>
<name>A0A0R1KHQ4_9LACO</name>
<dbReference type="Proteomes" id="UP000051515">
    <property type="component" value="Unassembled WGS sequence"/>
</dbReference>
<dbReference type="InterPro" id="IPR035942">
    <property type="entry name" value="Lp2179-like_sf"/>
</dbReference>
<organism evidence="1 2">
    <name type="scientific">Companilactobacillus bobalius DSM 19674</name>
    <dbReference type="NCBI Taxonomy" id="1423788"/>
    <lineage>
        <taxon>Bacteria</taxon>
        <taxon>Bacillati</taxon>
        <taxon>Bacillota</taxon>
        <taxon>Bacilli</taxon>
        <taxon>Lactobacillales</taxon>
        <taxon>Lactobacillaceae</taxon>
        <taxon>Companilactobacillus</taxon>
        <taxon>Companilactobacillus bobalius</taxon>
    </lineage>
</organism>
<dbReference type="STRING" id="1423788.FC78_GL001712"/>
<dbReference type="EMBL" id="AZDY01000037">
    <property type="protein sequence ID" value="KRK82908.1"/>
    <property type="molecule type" value="Genomic_DNA"/>
</dbReference>
<keyword evidence="2" id="KW-1185">Reference proteome</keyword>
<reference evidence="1 2" key="1">
    <citation type="journal article" date="2015" name="Genome Announc.">
        <title>Expanding the biotechnology potential of lactobacilli through comparative genomics of 213 strains and associated genera.</title>
        <authorList>
            <person name="Sun Z."/>
            <person name="Harris H.M."/>
            <person name="McCann A."/>
            <person name="Guo C."/>
            <person name="Argimon S."/>
            <person name="Zhang W."/>
            <person name="Yang X."/>
            <person name="Jeffery I.B."/>
            <person name="Cooney J.C."/>
            <person name="Kagawa T.F."/>
            <person name="Liu W."/>
            <person name="Song Y."/>
            <person name="Salvetti E."/>
            <person name="Wrobel A."/>
            <person name="Rasinkangas P."/>
            <person name="Parkhill J."/>
            <person name="Rea M.C."/>
            <person name="O'Sullivan O."/>
            <person name="Ritari J."/>
            <person name="Douillard F.P."/>
            <person name="Paul Ross R."/>
            <person name="Yang R."/>
            <person name="Briner A.E."/>
            <person name="Felis G.E."/>
            <person name="de Vos W.M."/>
            <person name="Barrangou R."/>
            <person name="Klaenhammer T.R."/>
            <person name="Caufield P.W."/>
            <person name="Cui Y."/>
            <person name="Zhang H."/>
            <person name="O'Toole P.W."/>
        </authorList>
    </citation>
    <scope>NUCLEOTIDE SEQUENCE [LARGE SCALE GENOMIC DNA]</scope>
    <source>
        <strain evidence="1 2">DSM 19674</strain>
    </source>
</reference>
<evidence type="ECO:0000313" key="1">
    <source>
        <dbReference type="EMBL" id="KRK82908.1"/>
    </source>
</evidence>
<evidence type="ECO:0008006" key="3">
    <source>
        <dbReference type="Google" id="ProtNLM"/>
    </source>
</evidence>
<dbReference type="Gene3D" id="3.30.1820.10">
    <property type="entry name" value="Lp2179-like"/>
    <property type="match status" value="1"/>
</dbReference>